<evidence type="ECO:0000313" key="1">
    <source>
        <dbReference type="EMBL" id="KIM38639.1"/>
    </source>
</evidence>
<proteinExistence type="predicted"/>
<dbReference type="AlphaFoldDB" id="A0A0C3C311"/>
<dbReference type="Proteomes" id="UP000053424">
    <property type="component" value="Unassembled WGS sequence"/>
</dbReference>
<dbReference type="OrthoDB" id="3209743at2759"/>
<dbReference type="HOGENOM" id="CLU_1098614_0_0_1"/>
<reference evidence="2" key="2">
    <citation type="submission" date="2015-01" db="EMBL/GenBank/DDBJ databases">
        <title>Evolutionary Origins and Diversification of the Mycorrhizal Mutualists.</title>
        <authorList>
            <consortium name="DOE Joint Genome Institute"/>
            <consortium name="Mycorrhizal Genomics Consortium"/>
            <person name="Kohler A."/>
            <person name="Kuo A."/>
            <person name="Nagy L.G."/>
            <person name="Floudas D."/>
            <person name="Copeland A."/>
            <person name="Barry K.W."/>
            <person name="Cichocki N."/>
            <person name="Veneault-Fourrey C."/>
            <person name="LaButti K."/>
            <person name="Lindquist E.A."/>
            <person name="Lipzen A."/>
            <person name="Lundell T."/>
            <person name="Morin E."/>
            <person name="Murat C."/>
            <person name="Riley R."/>
            <person name="Ohm R."/>
            <person name="Sun H."/>
            <person name="Tunlid A."/>
            <person name="Henrissat B."/>
            <person name="Grigoriev I.V."/>
            <person name="Hibbett D.S."/>
            <person name="Martin F."/>
        </authorList>
    </citation>
    <scope>NUCLEOTIDE SEQUENCE [LARGE SCALE GENOMIC DNA]</scope>
    <source>
        <strain evidence="2">h7</strain>
    </source>
</reference>
<protein>
    <submittedName>
        <fullName evidence="1">Uncharacterized protein</fullName>
    </submittedName>
</protein>
<dbReference type="EMBL" id="KN831789">
    <property type="protein sequence ID" value="KIM38639.1"/>
    <property type="molecule type" value="Genomic_DNA"/>
</dbReference>
<reference evidence="1 2" key="1">
    <citation type="submission" date="2014-04" db="EMBL/GenBank/DDBJ databases">
        <authorList>
            <consortium name="DOE Joint Genome Institute"/>
            <person name="Kuo A."/>
            <person name="Gay G."/>
            <person name="Dore J."/>
            <person name="Kohler A."/>
            <person name="Nagy L.G."/>
            <person name="Floudas D."/>
            <person name="Copeland A."/>
            <person name="Barry K.W."/>
            <person name="Cichocki N."/>
            <person name="Veneault-Fourrey C."/>
            <person name="LaButti K."/>
            <person name="Lindquist E.A."/>
            <person name="Lipzen A."/>
            <person name="Lundell T."/>
            <person name="Morin E."/>
            <person name="Murat C."/>
            <person name="Sun H."/>
            <person name="Tunlid A."/>
            <person name="Henrissat B."/>
            <person name="Grigoriev I.V."/>
            <person name="Hibbett D.S."/>
            <person name="Martin F."/>
            <person name="Nordberg H.P."/>
            <person name="Cantor M.N."/>
            <person name="Hua S.X."/>
        </authorList>
    </citation>
    <scope>NUCLEOTIDE SEQUENCE [LARGE SCALE GENOMIC DNA]</scope>
    <source>
        <strain evidence="2">h7</strain>
    </source>
</reference>
<keyword evidence="2" id="KW-1185">Reference proteome</keyword>
<name>A0A0C3C311_HEBCY</name>
<gene>
    <name evidence="1" type="ORF">M413DRAFT_447623</name>
</gene>
<sequence>MAHNYDSNRHGPPELSISTDFRGIKNWDKIVGILSTRGHEAAYARAHAALKGEVEKLVSHYGWVWHSAGQDLFHVSRVSSSGQRTHFRLPMQLASFATNAYDLIAVFHPLVKRFSADKIDLSLSDPPPLETIFYILQVVASGFLTIHYSYEYDAYGELAWERVFPQPWWLEQNHDFLVYLLLDDPASYETILNTSRRYEPSHLYHFYDSRVTHNPETWPHIQGGFPRLPTSLLIGHSYTE</sequence>
<accession>A0A0C3C311</accession>
<organism evidence="1 2">
    <name type="scientific">Hebeloma cylindrosporum</name>
    <dbReference type="NCBI Taxonomy" id="76867"/>
    <lineage>
        <taxon>Eukaryota</taxon>
        <taxon>Fungi</taxon>
        <taxon>Dikarya</taxon>
        <taxon>Basidiomycota</taxon>
        <taxon>Agaricomycotina</taxon>
        <taxon>Agaricomycetes</taxon>
        <taxon>Agaricomycetidae</taxon>
        <taxon>Agaricales</taxon>
        <taxon>Agaricineae</taxon>
        <taxon>Hymenogastraceae</taxon>
        <taxon>Hebeloma</taxon>
    </lineage>
</organism>
<evidence type="ECO:0000313" key="2">
    <source>
        <dbReference type="Proteomes" id="UP000053424"/>
    </source>
</evidence>